<protein>
    <submittedName>
        <fullName evidence="1">Uncharacterized protein</fullName>
    </submittedName>
</protein>
<comment type="caution">
    <text evidence="1">The sequence shown here is derived from an EMBL/GenBank/DDBJ whole genome shotgun (WGS) entry which is preliminary data.</text>
</comment>
<accession>A0A7W9ZF28</accession>
<dbReference type="EMBL" id="JACIIX010000005">
    <property type="protein sequence ID" value="MBB6210326.1"/>
    <property type="molecule type" value="Genomic_DNA"/>
</dbReference>
<gene>
    <name evidence="1" type="ORF">FHS48_001741</name>
</gene>
<reference evidence="1 2" key="1">
    <citation type="submission" date="2020-08" db="EMBL/GenBank/DDBJ databases">
        <title>Genomic Encyclopedia of Type Strains, Phase IV (KMG-IV): sequencing the most valuable type-strain genomes for metagenomic binning, comparative biology and taxonomic classification.</title>
        <authorList>
            <person name="Goeker M."/>
        </authorList>
    </citation>
    <scope>NUCLEOTIDE SEQUENCE [LARGE SCALE GENOMIC DNA]</scope>
    <source>
        <strain evidence="1 2">DSM 11590</strain>
    </source>
</reference>
<name>A0A7W9ZF28_NOVIT</name>
<dbReference type="RefSeq" id="WP_184263157.1">
    <property type="nucleotide sequence ID" value="NZ_JACIIX010000005.1"/>
</dbReference>
<evidence type="ECO:0000313" key="2">
    <source>
        <dbReference type="Proteomes" id="UP000544872"/>
    </source>
</evidence>
<dbReference type="Proteomes" id="UP000544872">
    <property type="component" value="Unassembled WGS sequence"/>
</dbReference>
<evidence type="ECO:0000313" key="1">
    <source>
        <dbReference type="EMBL" id="MBB6210326.1"/>
    </source>
</evidence>
<dbReference type="AlphaFoldDB" id="A0A7W9ZF28"/>
<sequence>MSNAVYAPVSTGSSVTCRDSEAMLDLARARLKGFRSLTSGLTADQKAVVFGDAGPEVAGGGNLR</sequence>
<keyword evidence="2" id="KW-1185">Reference proteome</keyword>
<organism evidence="1 2">
    <name type="scientific">Novispirillum itersonii</name>
    <name type="common">Aquaspirillum itersonii</name>
    <dbReference type="NCBI Taxonomy" id="189"/>
    <lineage>
        <taxon>Bacteria</taxon>
        <taxon>Pseudomonadati</taxon>
        <taxon>Pseudomonadota</taxon>
        <taxon>Alphaproteobacteria</taxon>
        <taxon>Rhodospirillales</taxon>
        <taxon>Novispirillaceae</taxon>
        <taxon>Novispirillum</taxon>
    </lineage>
</organism>
<proteinExistence type="predicted"/>